<name>A0A9W6EU51_9FLAO</name>
<keyword evidence="1" id="KW-0175">Coiled coil</keyword>
<evidence type="ECO:0000313" key="4">
    <source>
        <dbReference type="Proteomes" id="UP001143545"/>
    </source>
</evidence>
<dbReference type="EMBL" id="BRVP01000013">
    <property type="protein sequence ID" value="GLB53045.1"/>
    <property type="molecule type" value="Genomic_DNA"/>
</dbReference>
<feature type="coiled-coil region" evidence="1">
    <location>
        <begin position="150"/>
        <end position="187"/>
    </location>
</feature>
<reference evidence="3" key="1">
    <citation type="submission" date="2022-07" db="EMBL/GenBank/DDBJ databases">
        <title>Taxonomy of Novel Oxalotrophic and Methylotrophic Bacteria.</title>
        <authorList>
            <person name="Sahin N."/>
            <person name="Tani A."/>
        </authorList>
    </citation>
    <scope>NUCLEOTIDE SEQUENCE</scope>
    <source>
        <strain evidence="3">AM327</strain>
    </source>
</reference>
<dbReference type="RefSeq" id="WP_281754703.1">
    <property type="nucleotide sequence ID" value="NZ_BRVP01000013.1"/>
</dbReference>
<proteinExistence type="predicted"/>
<evidence type="ECO:0000256" key="2">
    <source>
        <dbReference type="SAM" id="MobiDB-lite"/>
    </source>
</evidence>
<feature type="coiled-coil region" evidence="1">
    <location>
        <begin position="397"/>
        <end position="541"/>
    </location>
</feature>
<accession>A0A9W6EU51</accession>
<organism evidence="3 4">
    <name type="scientific">Neptunitalea chrysea</name>
    <dbReference type="NCBI Taxonomy" id="1647581"/>
    <lineage>
        <taxon>Bacteria</taxon>
        <taxon>Pseudomonadati</taxon>
        <taxon>Bacteroidota</taxon>
        <taxon>Flavobacteriia</taxon>
        <taxon>Flavobacteriales</taxon>
        <taxon>Flavobacteriaceae</taxon>
        <taxon>Neptunitalea</taxon>
    </lineage>
</organism>
<evidence type="ECO:0000313" key="3">
    <source>
        <dbReference type="EMBL" id="GLB53045.1"/>
    </source>
</evidence>
<sequence length="1004" mass="110922">MDQVKLLSLDIDVNKLLAKATEAEKNLKLLRADAEALKLELANGAQTIAQYNSMLVQLAAQAQYSTERFSVMKQELVLLNQQYANLHNALLKLNNTIILEVSSYKTSVQLLMAYNNALQTQASAVDSATGGMVIMNVEVTNLIKRYQVFVNEEQNLATAIEDTNTKLEAQTDNLKETGTALDEKKEKEESLADAIRSTVSVSNEFNESLEKEIALIPGVTTKLSLSADGLKKYAEKQKDAVKASKNTSAGLKRFKIALISTGIGVLIAALGMLASALQTSQQFTDAFNKVLAPLQGAFKGIILVIQDLASNIVNIAKGAFGQFKDNFTILKNSFLNGVDSMRLLWNKFTGDQEEVTEIQDRIKVRQQEITDAINRTVERGKAVVDKYKEYGKTITDAANNQAKINDLTVALEEKQNDMILTRDKLTHQINEQKKIAEDVNKTESERKAAAEKAYELSQKLVAEEKSLLQLKKEKKELEIKVNGTSREAQNELNQLKVEENNLTRKGNDLEETKSNKLKEISKSERKQLQKAKEAIIKADKEELELYEAKEGSKRKTLDETIVYENTVSAKRTNILKKELAIGKISQTKYNTEIENLKNEHDKNIVDATIKNTQDNIDLFIAQNQSKIDSETQLTEELVAEEEKRLKDIHTMQTVALEQQMKDGLISYKQFQIDKIALDNEYEEDRKELANSYEEQKEADKEKEKADAAAKHKAEYETSLAMETNEYDQKRLVENERYFQEQAELEKRYEKGELTKQQYDKISEKNSAEHSKIIKGIDAEEYNAKLDLAKETLGNVTTLLGENTAAGKAAGIAQATINTYQGISEVWKAPSSMPEPLNTISKVAATGVTLASGVAAVKKITSVKTPKAEQGAVFDIGGRRHSSGGTKFYGEDGTRFEAEQGEKMFVLSRRASAAVAPLLSSINQRYGGVSLSGTSSYLAAGGQVLRNASVGAGAQGVQIDYDALAGSIGESVAQANQNLPRPVVTVEDINIGQSSYAQVVGGANI</sequence>
<feature type="coiled-coil region" evidence="1">
    <location>
        <begin position="13"/>
        <end position="40"/>
    </location>
</feature>
<feature type="region of interest" description="Disordered" evidence="2">
    <location>
        <begin position="689"/>
        <end position="708"/>
    </location>
</feature>
<dbReference type="AlphaFoldDB" id="A0A9W6EU51"/>
<evidence type="ECO:0000256" key="1">
    <source>
        <dbReference type="SAM" id="Coils"/>
    </source>
</evidence>
<gene>
    <name evidence="3" type="ORF">NBRC110019_20850</name>
</gene>
<protein>
    <submittedName>
        <fullName evidence="3">Uncharacterized protein</fullName>
    </submittedName>
</protein>
<keyword evidence="4" id="KW-1185">Reference proteome</keyword>
<dbReference type="Proteomes" id="UP001143545">
    <property type="component" value="Unassembled WGS sequence"/>
</dbReference>
<comment type="caution">
    <text evidence="3">The sequence shown here is derived from an EMBL/GenBank/DDBJ whole genome shotgun (WGS) entry which is preliminary data.</text>
</comment>